<gene>
    <name evidence="10" type="ORF">FC08_GL001390</name>
</gene>
<comment type="caution">
    <text evidence="10">The sequence shown here is derived from an EMBL/GenBank/DDBJ whole genome shotgun (WGS) entry which is preliminary data.</text>
</comment>
<evidence type="ECO:0000259" key="9">
    <source>
        <dbReference type="Pfam" id="PF02378"/>
    </source>
</evidence>
<evidence type="ECO:0000256" key="8">
    <source>
        <dbReference type="SAM" id="Phobius"/>
    </source>
</evidence>
<evidence type="ECO:0000256" key="2">
    <source>
        <dbReference type="ARBA" id="ARBA00022448"/>
    </source>
</evidence>
<keyword evidence="4" id="KW-0762">Sugar transport</keyword>
<dbReference type="AlphaFoldDB" id="A0AAJ0LFN3"/>
<feature type="transmembrane region" description="Helical" evidence="8">
    <location>
        <begin position="46"/>
        <end position="67"/>
    </location>
</feature>
<dbReference type="Pfam" id="PF02378">
    <property type="entry name" value="PTS_EIIC"/>
    <property type="match status" value="1"/>
</dbReference>
<dbReference type="GO" id="GO:1902815">
    <property type="term" value="P:N,N'-diacetylchitobiose import"/>
    <property type="evidence" value="ECO:0007669"/>
    <property type="project" value="TreeGrafter"/>
</dbReference>
<protein>
    <submittedName>
        <fullName evidence="10">Phosphotransferase system, EIIC family protein</fullName>
    </submittedName>
</protein>
<feature type="domain" description="Phosphotransferase system EIIC" evidence="9">
    <location>
        <begin position="139"/>
        <end position="212"/>
    </location>
</feature>
<keyword evidence="5 8" id="KW-0812">Transmembrane</keyword>
<evidence type="ECO:0000256" key="5">
    <source>
        <dbReference type="ARBA" id="ARBA00022692"/>
    </source>
</evidence>
<dbReference type="EMBL" id="AZDL01000006">
    <property type="protein sequence ID" value="KRK93192.1"/>
    <property type="molecule type" value="Genomic_DNA"/>
</dbReference>
<feature type="transmembrane region" description="Helical" evidence="8">
    <location>
        <begin position="103"/>
        <end position="121"/>
    </location>
</feature>
<evidence type="ECO:0000256" key="3">
    <source>
        <dbReference type="ARBA" id="ARBA00022475"/>
    </source>
</evidence>
<dbReference type="InterPro" id="IPR003352">
    <property type="entry name" value="PTS_EIIC"/>
</dbReference>
<evidence type="ECO:0000313" key="11">
    <source>
        <dbReference type="Proteomes" id="UP000050828"/>
    </source>
</evidence>
<evidence type="ECO:0000256" key="7">
    <source>
        <dbReference type="ARBA" id="ARBA00023136"/>
    </source>
</evidence>
<keyword evidence="6 8" id="KW-1133">Transmembrane helix</keyword>
<accession>A0AAJ0LFN3</accession>
<name>A0AAJ0LFN3_LATCU</name>
<evidence type="ECO:0000256" key="6">
    <source>
        <dbReference type="ARBA" id="ARBA00022989"/>
    </source>
</evidence>
<comment type="subcellular location">
    <subcellularLocation>
        <location evidence="1">Cell membrane</location>
        <topology evidence="1">Multi-pass membrane protein</topology>
    </subcellularLocation>
</comment>
<evidence type="ECO:0000256" key="1">
    <source>
        <dbReference type="ARBA" id="ARBA00004651"/>
    </source>
</evidence>
<organism evidence="10 11">
    <name type="scientific">Latilactobacillus curvatus JCM 1096 = DSM 20019</name>
    <dbReference type="NCBI Taxonomy" id="1293592"/>
    <lineage>
        <taxon>Bacteria</taxon>
        <taxon>Bacillati</taxon>
        <taxon>Bacillota</taxon>
        <taxon>Bacilli</taxon>
        <taxon>Lactobacillales</taxon>
        <taxon>Lactobacillaceae</taxon>
        <taxon>Latilactobacillus</taxon>
    </lineage>
</organism>
<evidence type="ECO:0000313" key="10">
    <source>
        <dbReference type="EMBL" id="KRK93192.1"/>
    </source>
</evidence>
<dbReference type="Proteomes" id="UP000050828">
    <property type="component" value="Unassembled WGS sequence"/>
</dbReference>
<keyword evidence="7 8" id="KW-0472">Membrane</keyword>
<sequence length="215" mass="22678">MPLMILGAFATLINNLPIPAYTNFMDSVFSKTVGKGAEKAYIWTKFGGNAWSGIFAILSVFIVFLVAYNLGKSYNINPLAAGVTALGSFFAAGGLAGMDSMGLFVALIVAMISIEILRRLLGNKHLVIKMPDGVPPAITANLNAIKAGKAAPYIVNKPFFDSSVNLGGTGATLGLIIAIWLVGRKNKQYSIVGNLSAAPGVFNINEPLTFGLQSY</sequence>
<evidence type="ECO:0000256" key="4">
    <source>
        <dbReference type="ARBA" id="ARBA00022597"/>
    </source>
</evidence>
<dbReference type="PANTHER" id="PTHR33989">
    <property type="match status" value="1"/>
</dbReference>
<proteinExistence type="predicted"/>
<dbReference type="GO" id="GO:0008982">
    <property type="term" value="F:protein-N(PI)-phosphohistidine-sugar phosphotransferase activity"/>
    <property type="evidence" value="ECO:0007669"/>
    <property type="project" value="InterPro"/>
</dbReference>
<keyword evidence="2" id="KW-0813">Transport</keyword>
<dbReference type="InterPro" id="IPR051088">
    <property type="entry name" value="PTS_Sugar-EIIC/EIIB"/>
</dbReference>
<dbReference type="GO" id="GO:0009401">
    <property type="term" value="P:phosphoenolpyruvate-dependent sugar phosphotransferase system"/>
    <property type="evidence" value="ECO:0007669"/>
    <property type="project" value="InterPro"/>
</dbReference>
<keyword evidence="3" id="KW-1003">Cell membrane</keyword>
<reference evidence="10 11" key="1">
    <citation type="journal article" date="2015" name="Genome Announc.">
        <title>Expanding the biotechnology potential of lactobacilli through comparative genomics of 213 strains and associated genera.</title>
        <authorList>
            <person name="Sun Z."/>
            <person name="Harris H.M."/>
            <person name="McCann A."/>
            <person name="Guo C."/>
            <person name="Argimon S."/>
            <person name="Zhang W."/>
            <person name="Yang X."/>
            <person name="Jeffery I.B."/>
            <person name="Cooney J.C."/>
            <person name="Kagawa T.F."/>
            <person name="Liu W."/>
            <person name="Song Y."/>
            <person name="Salvetti E."/>
            <person name="Wrobel A."/>
            <person name="Rasinkangas P."/>
            <person name="Parkhill J."/>
            <person name="Rea M.C."/>
            <person name="O'Sullivan O."/>
            <person name="Ritari J."/>
            <person name="Douillard F.P."/>
            <person name="Paul Ross R."/>
            <person name="Yang R."/>
            <person name="Briner A.E."/>
            <person name="Felis G.E."/>
            <person name="de Vos W.M."/>
            <person name="Barrangou R."/>
            <person name="Klaenhammer T.R."/>
            <person name="Caufield P.W."/>
            <person name="Cui Y."/>
            <person name="Zhang H."/>
            <person name="O'Toole P.W."/>
        </authorList>
    </citation>
    <scope>NUCLEOTIDE SEQUENCE [LARGE SCALE GENOMIC DNA]</scope>
    <source>
        <strain evidence="10 11">DSM 20019</strain>
    </source>
</reference>
<feature type="transmembrane region" description="Helical" evidence="8">
    <location>
        <begin position="79"/>
        <end position="97"/>
    </location>
</feature>
<dbReference type="GO" id="GO:0005886">
    <property type="term" value="C:plasma membrane"/>
    <property type="evidence" value="ECO:0007669"/>
    <property type="project" value="UniProtKB-SubCell"/>
</dbReference>
<dbReference type="PANTHER" id="PTHR33989:SF4">
    <property type="entry name" value="PTS SYSTEM N,N'-DIACETYLCHITOBIOSE-SPECIFIC EIIC COMPONENT"/>
    <property type="match status" value="1"/>
</dbReference>